<feature type="region of interest" description="Disordered" evidence="8">
    <location>
        <begin position="552"/>
        <end position="659"/>
    </location>
</feature>
<dbReference type="EMBL" id="CP163441">
    <property type="protein sequence ID" value="XDQ44850.1"/>
    <property type="molecule type" value="Genomic_DNA"/>
</dbReference>
<dbReference type="InterPro" id="IPR056785">
    <property type="entry name" value="YkcA/B-like_C"/>
</dbReference>
<keyword evidence="3" id="KW-0328">Glycosyltransferase</keyword>
<evidence type="ECO:0000256" key="7">
    <source>
        <dbReference type="ARBA" id="ARBA00023136"/>
    </source>
</evidence>
<evidence type="ECO:0000256" key="4">
    <source>
        <dbReference type="ARBA" id="ARBA00022679"/>
    </source>
</evidence>
<evidence type="ECO:0000256" key="9">
    <source>
        <dbReference type="SAM" id="Phobius"/>
    </source>
</evidence>
<keyword evidence="5 9" id="KW-0812">Transmembrane</keyword>
<evidence type="ECO:0000259" key="11">
    <source>
        <dbReference type="Pfam" id="PF24878"/>
    </source>
</evidence>
<organism evidence="12">
    <name type="scientific">Streptomyces sp. R39</name>
    <dbReference type="NCBI Taxonomy" id="3238631"/>
    <lineage>
        <taxon>Bacteria</taxon>
        <taxon>Bacillati</taxon>
        <taxon>Actinomycetota</taxon>
        <taxon>Actinomycetes</taxon>
        <taxon>Kitasatosporales</taxon>
        <taxon>Streptomycetaceae</taxon>
        <taxon>Streptomyces</taxon>
    </lineage>
</organism>
<accession>A0AB39QN78</accession>
<dbReference type="Pfam" id="PF24878">
    <property type="entry name" value="YkcB_C"/>
    <property type="match status" value="1"/>
</dbReference>
<dbReference type="AlphaFoldDB" id="A0AB39QN78"/>
<feature type="compositionally biased region" description="Pro residues" evidence="8">
    <location>
        <begin position="14"/>
        <end position="38"/>
    </location>
</feature>
<feature type="transmembrane region" description="Helical" evidence="9">
    <location>
        <begin position="426"/>
        <end position="446"/>
    </location>
</feature>
<feature type="region of interest" description="Disordered" evidence="8">
    <location>
        <begin position="1"/>
        <end position="71"/>
    </location>
</feature>
<evidence type="ECO:0000256" key="6">
    <source>
        <dbReference type="ARBA" id="ARBA00022989"/>
    </source>
</evidence>
<dbReference type="GO" id="GO:0016763">
    <property type="term" value="F:pentosyltransferase activity"/>
    <property type="evidence" value="ECO:0007669"/>
    <property type="project" value="TreeGrafter"/>
</dbReference>
<feature type="transmembrane region" description="Helical" evidence="9">
    <location>
        <begin position="453"/>
        <end position="474"/>
    </location>
</feature>
<protein>
    <submittedName>
        <fullName evidence="12">Glycosyltransferase family 39 protein</fullName>
    </submittedName>
</protein>
<feature type="compositionally biased region" description="Polar residues" evidence="8">
    <location>
        <begin position="1"/>
        <end position="10"/>
    </location>
</feature>
<name>A0AB39QN78_9ACTN</name>
<evidence type="ECO:0000256" key="8">
    <source>
        <dbReference type="SAM" id="MobiDB-lite"/>
    </source>
</evidence>
<feature type="transmembrane region" description="Helical" evidence="9">
    <location>
        <begin position="400"/>
        <end position="420"/>
    </location>
</feature>
<keyword evidence="6 9" id="KW-1133">Transmembrane helix</keyword>
<feature type="transmembrane region" description="Helical" evidence="9">
    <location>
        <begin position="239"/>
        <end position="272"/>
    </location>
</feature>
<dbReference type="PANTHER" id="PTHR33908">
    <property type="entry name" value="MANNOSYLTRANSFERASE YKCB-RELATED"/>
    <property type="match status" value="1"/>
</dbReference>
<dbReference type="GO" id="GO:0009103">
    <property type="term" value="P:lipopolysaccharide biosynthetic process"/>
    <property type="evidence" value="ECO:0007669"/>
    <property type="project" value="UniProtKB-ARBA"/>
</dbReference>
<feature type="domain" description="Putative mannosyltransferase YkcA/B-like C-terminal" evidence="11">
    <location>
        <begin position="677"/>
        <end position="767"/>
    </location>
</feature>
<feature type="transmembrane region" description="Helical" evidence="9">
    <location>
        <begin position="480"/>
        <end position="502"/>
    </location>
</feature>
<evidence type="ECO:0000259" key="10">
    <source>
        <dbReference type="Pfam" id="PF13231"/>
    </source>
</evidence>
<evidence type="ECO:0000313" key="12">
    <source>
        <dbReference type="EMBL" id="XDQ44850.1"/>
    </source>
</evidence>
<keyword evidence="2" id="KW-1003">Cell membrane</keyword>
<dbReference type="PANTHER" id="PTHR33908:SF3">
    <property type="entry name" value="UNDECAPRENYL PHOSPHATE-ALPHA-4-AMINO-4-DEOXY-L-ARABINOSE ARABINOSYL TRANSFERASE"/>
    <property type="match status" value="1"/>
</dbReference>
<feature type="transmembrane region" description="Helical" evidence="9">
    <location>
        <begin position="509"/>
        <end position="528"/>
    </location>
</feature>
<keyword evidence="7 9" id="KW-0472">Membrane</keyword>
<evidence type="ECO:0000256" key="2">
    <source>
        <dbReference type="ARBA" id="ARBA00022475"/>
    </source>
</evidence>
<sequence>MSPTSTNTDHPAQWGPPPTAPPPTAPPTAPPTDPPQPQHVPYAPDGQNGRIGQDSPPVPESGEPKQPFVRRLWRGRPEDPRWARPAFLGLLVATAVLYFSSLSVNGYSNSFYSAAVQAGTKSWKAMFFGSLDAGNAITVDKPSAFMWPMEIAARIFGLNSWTILGPEVLMGVGTVAVVHASVRRRFSPAAGLIAGAVLALTPVAALMFRFNNPDAMLALLMALACYFVVRAVEDGRTRWLVWAGVAIGFAFLAKTLQAFLILPALAFVYAAVGPHTLKKRIGQLALATGALVVSGGWWVAIVELWPASSRPYIGGSQDNSFLSLTFGYNGLGRISGDETGSVGGGGGGTGSGQWGETGWDRMFNSEIGSQISWLIPAALILLGAGLVATRRLRRTSVTRASFLVWGGSLLMTMIVFSYMAGIFHQYYTVALAPYIAAVVGMGAGLLWEKRAELWASITLAAAVVSAAVWGYVLLDRTSAYLPWLKYLVLIGGLAAALGLVFAGRIPRRLALGAAAAGLVAALAGPTAYTLSTVNSAHTGSIPTAGPAGAGTMGFGGGGGPGGGRGGFGGGMGGGTAGGFGQNQQGGNGTTQGQGQGQGQNGTGGFPGGGTGGGAAGGFGQNQQGGNGTTQGQGQGQGQNGTGGFPGGGPTGEAGGMGGGGGVGGLLNGATVSSAAKALLQKNSSQYTWVAAAVGAQNAASYQLSTGDAVMAIGGFNGTDPSPTLAQFEKYVAEGKIHYFISSGTGGGMMGGSSSGTASQITSWVEENFKKVTVGSSTFYDLTQKASGS</sequence>
<dbReference type="Pfam" id="PF13231">
    <property type="entry name" value="PMT_2"/>
    <property type="match status" value="1"/>
</dbReference>
<feature type="transmembrane region" description="Helical" evidence="9">
    <location>
        <begin position="189"/>
        <end position="208"/>
    </location>
</feature>
<proteinExistence type="predicted"/>
<dbReference type="GO" id="GO:0010041">
    <property type="term" value="P:response to iron(III) ion"/>
    <property type="evidence" value="ECO:0007669"/>
    <property type="project" value="TreeGrafter"/>
</dbReference>
<dbReference type="RefSeq" id="WP_369223663.1">
    <property type="nucleotide sequence ID" value="NZ_CP163441.1"/>
</dbReference>
<comment type="subcellular location">
    <subcellularLocation>
        <location evidence="1">Cell membrane</location>
        <topology evidence="1">Multi-pass membrane protein</topology>
    </subcellularLocation>
</comment>
<evidence type="ECO:0000256" key="1">
    <source>
        <dbReference type="ARBA" id="ARBA00004651"/>
    </source>
</evidence>
<feature type="transmembrane region" description="Helical" evidence="9">
    <location>
        <begin position="284"/>
        <end position="305"/>
    </location>
</feature>
<evidence type="ECO:0000256" key="5">
    <source>
        <dbReference type="ARBA" id="ARBA00022692"/>
    </source>
</evidence>
<dbReference type="InterPro" id="IPR050297">
    <property type="entry name" value="LipidA_mod_glycosyltrf_83"/>
</dbReference>
<reference evidence="12" key="1">
    <citation type="submission" date="2024-07" db="EMBL/GenBank/DDBJ databases">
        <authorList>
            <person name="Yu S.T."/>
        </authorList>
    </citation>
    <scope>NUCLEOTIDE SEQUENCE</scope>
    <source>
        <strain evidence="12">R39</strain>
    </source>
</reference>
<evidence type="ECO:0000256" key="3">
    <source>
        <dbReference type="ARBA" id="ARBA00022676"/>
    </source>
</evidence>
<feature type="domain" description="Glycosyltransferase RgtA/B/C/D-like" evidence="10">
    <location>
        <begin position="140"/>
        <end position="294"/>
    </location>
</feature>
<feature type="transmembrane region" description="Helical" evidence="9">
    <location>
        <begin position="371"/>
        <end position="388"/>
    </location>
</feature>
<feature type="transmembrane region" description="Helical" evidence="9">
    <location>
        <begin position="215"/>
        <end position="233"/>
    </location>
</feature>
<dbReference type="GO" id="GO:0005886">
    <property type="term" value="C:plasma membrane"/>
    <property type="evidence" value="ECO:0007669"/>
    <property type="project" value="UniProtKB-SubCell"/>
</dbReference>
<gene>
    <name evidence="12" type="ORF">AB5J52_22750</name>
</gene>
<feature type="transmembrane region" description="Helical" evidence="9">
    <location>
        <begin position="82"/>
        <end position="100"/>
    </location>
</feature>
<dbReference type="InterPro" id="IPR038731">
    <property type="entry name" value="RgtA/B/C-like"/>
</dbReference>
<keyword evidence="4" id="KW-0808">Transferase</keyword>